<dbReference type="InterPro" id="IPR014362">
    <property type="entry name" value="Glu_DH"/>
</dbReference>
<feature type="binding site" evidence="6">
    <location>
        <position position="70"/>
    </location>
    <ligand>
        <name>substrate</name>
    </ligand>
</feature>
<keyword evidence="6" id="KW-0520">NAD</keyword>
<evidence type="ECO:0000256" key="7">
    <source>
        <dbReference type="PIRSR" id="PIRSR000185-3"/>
    </source>
</evidence>
<dbReference type="Proteomes" id="UP000283975">
    <property type="component" value="Unassembled WGS sequence"/>
</dbReference>
<dbReference type="InterPro" id="IPR033524">
    <property type="entry name" value="Glu/Leu/Phe/Val_DH_AS"/>
</dbReference>
<feature type="binding site" evidence="6">
    <location>
        <position position="94"/>
    </location>
    <ligand>
        <name>substrate</name>
    </ligand>
</feature>
<dbReference type="Gene3D" id="3.40.50.720">
    <property type="entry name" value="NAD(P)-binding Rossmann-like Domain"/>
    <property type="match status" value="1"/>
</dbReference>
<keyword evidence="6" id="KW-0547">Nucleotide-binding</keyword>
<proteinExistence type="inferred from homology"/>
<feature type="domain" description="Glutamate/phenylalanine/leucine/valine/L-tryptophan dehydrogenase C-terminal" evidence="9">
    <location>
        <begin position="183"/>
        <end position="417"/>
    </location>
</feature>
<evidence type="ECO:0000256" key="1">
    <source>
        <dbReference type="ARBA" id="ARBA00006382"/>
    </source>
</evidence>
<dbReference type="GO" id="GO:0006538">
    <property type="term" value="P:L-glutamate catabolic process"/>
    <property type="evidence" value="ECO:0007669"/>
    <property type="project" value="TreeGrafter"/>
</dbReference>
<gene>
    <name evidence="10" type="ORF">DW839_10640</name>
</gene>
<evidence type="ECO:0000256" key="2">
    <source>
        <dbReference type="ARBA" id="ARBA00012896"/>
    </source>
</evidence>
<dbReference type="EMBL" id="QSHZ01000009">
    <property type="protein sequence ID" value="RHC56383.1"/>
    <property type="molecule type" value="Genomic_DNA"/>
</dbReference>
<dbReference type="InterPro" id="IPR046346">
    <property type="entry name" value="Aminoacid_DH-like_N_sf"/>
</dbReference>
<keyword evidence="3 4" id="KW-0560">Oxidoreductase</keyword>
<evidence type="ECO:0000256" key="3">
    <source>
        <dbReference type="ARBA" id="ARBA00023002"/>
    </source>
</evidence>
<evidence type="ECO:0000313" key="10">
    <source>
        <dbReference type="EMBL" id="RHC56383.1"/>
    </source>
</evidence>
<evidence type="ECO:0000256" key="6">
    <source>
        <dbReference type="PIRSR" id="PIRSR000185-2"/>
    </source>
</evidence>
<dbReference type="PANTHER" id="PTHR11606">
    <property type="entry name" value="GLUTAMATE DEHYDROGENASE"/>
    <property type="match status" value="1"/>
</dbReference>
<sequence>MSDTYDPYQDVLQIIEDCAKACGYERDDYIALAYPERELKVAIPIEMDDGSIQVFEGYRVQHSTSRGPAKGGIRYHQDVNINEVKALAAWMTFKSAVVDIPFGGGKGGIQVDPSTLSIHELRRLTRRYTSMIAPIIGPQQDIPAPDVGTNPIVMGWIMDTYSMLNGHCIPGVVTGKPLELGGAVGRKEATGRGVMFTVHNLIRALDLDISSCTAAIQGFGNVGSTTARLLYESGVRILAVSDVSGGVFCESGLPIVKILEFCKSGALLKEYAVKDSSVTFLSNDKLLALPVTFLIPAALENQINRTNLETIHAQYIVEAANGPVSMEADALLHDKGILIVPDILANAGGVVVSYFEWVQNIQEMWWTEEKVNQTLEEKMGAAFSDVWETAKIRRISLRKAAYLIAVKRVIDTKKLRGIWP</sequence>
<feature type="binding site" evidence="6">
    <location>
        <position position="353"/>
    </location>
    <ligand>
        <name>substrate</name>
    </ligand>
</feature>
<dbReference type="InterPro" id="IPR006096">
    <property type="entry name" value="Glu/Leu/Phe/Val/Trp_DH_C"/>
</dbReference>
<comment type="similarity">
    <text evidence="1 4 8">Belongs to the Glu/Leu/Phe/Val dehydrogenases family.</text>
</comment>
<organism evidence="10 11">
    <name type="scientific">Enterocloster bolteae</name>
    <dbReference type="NCBI Taxonomy" id="208479"/>
    <lineage>
        <taxon>Bacteria</taxon>
        <taxon>Bacillati</taxon>
        <taxon>Bacillota</taxon>
        <taxon>Clostridia</taxon>
        <taxon>Lachnospirales</taxon>
        <taxon>Lachnospiraceae</taxon>
        <taxon>Enterocloster</taxon>
    </lineage>
</organism>
<dbReference type="PIRSF" id="PIRSF000185">
    <property type="entry name" value="Glu_DH"/>
    <property type="match status" value="1"/>
</dbReference>
<dbReference type="PANTHER" id="PTHR11606:SF13">
    <property type="entry name" value="GLUTAMATE DEHYDROGENASE 1, MITOCHONDRIAL"/>
    <property type="match status" value="1"/>
</dbReference>
<dbReference type="PRINTS" id="PR00082">
    <property type="entry name" value="GLFDHDRGNASE"/>
</dbReference>
<dbReference type="InterPro" id="IPR036291">
    <property type="entry name" value="NAD(P)-bd_dom_sf"/>
</dbReference>
<evidence type="ECO:0000256" key="4">
    <source>
        <dbReference type="PIRNR" id="PIRNR000185"/>
    </source>
</evidence>
<dbReference type="FunFam" id="3.40.50.10860:FF:000003">
    <property type="entry name" value="Glutamate dehydrogenase"/>
    <property type="match status" value="1"/>
</dbReference>
<dbReference type="GO" id="GO:0004352">
    <property type="term" value="F:glutamate dehydrogenase (NAD+) activity"/>
    <property type="evidence" value="ECO:0007669"/>
    <property type="project" value="TreeGrafter"/>
</dbReference>
<dbReference type="SMART" id="SM00839">
    <property type="entry name" value="ELFV_dehydrog"/>
    <property type="match status" value="1"/>
</dbReference>
<name>A0A414AWS7_9FIRM</name>
<feature type="binding site" evidence="6">
    <location>
        <position position="221"/>
    </location>
    <ligand>
        <name>NAD(+)</name>
        <dbReference type="ChEBI" id="CHEBI:57540"/>
    </ligand>
</feature>
<dbReference type="SUPFAM" id="SSF51735">
    <property type="entry name" value="NAD(P)-binding Rossmann-fold domains"/>
    <property type="match status" value="1"/>
</dbReference>
<feature type="site" description="Important for catalysis" evidence="7">
    <location>
        <position position="146"/>
    </location>
</feature>
<feature type="binding site" evidence="6">
    <location>
        <position position="190"/>
    </location>
    <ligand>
        <name>NAD(+)</name>
        <dbReference type="ChEBI" id="CHEBI:57540"/>
    </ligand>
</feature>
<protein>
    <recommendedName>
        <fullName evidence="2 4">Glutamate dehydrogenase</fullName>
    </recommendedName>
</protein>
<reference evidence="10 11" key="1">
    <citation type="submission" date="2018-08" db="EMBL/GenBank/DDBJ databases">
        <title>A genome reference for cultivated species of the human gut microbiota.</title>
        <authorList>
            <person name="Zou Y."/>
            <person name="Xue W."/>
            <person name="Luo G."/>
        </authorList>
    </citation>
    <scope>NUCLEOTIDE SEQUENCE [LARGE SCALE GENOMIC DNA]</scope>
    <source>
        <strain evidence="10 11">AM35-14</strain>
    </source>
</reference>
<dbReference type="CDD" id="cd01076">
    <property type="entry name" value="NAD_bind_1_Glu_DH"/>
    <property type="match status" value="1"/>
</dbReference>
<dbReference type="Pfam" id="PF02812">
    <property type="entry name" value="ELFV_dehydrog_N"/>
    <property type="match status" value="1"/>
</dbReference>
<evidence type="ECO:0000259" key="9">
    <source>
        <dbReference type="SMART" id="SM00839"/>
    </source>
</evidence>
<dbReference type="InterPro" id="IPR006095">
    <property type="entry name" value="Glu/Leu/Phe/Val/Trp_DH"/>
</dbReference>
<dbReference type="Gene3D" id="3.40.50.10860">
    <property type="entry name" value="Leucine Dehydrogenase, chain A, domain 1"/>
    <property type="match status" value="1"/>
</dbReference>
<dbReference type="InterPro" id="IPR033922">
    <property type="entry name" value="NAD_bind_Glu_DH"/>
</dbReference>
<comment type="caution">
    <text evidence="10">The sequence shown here is derived from an EMBL/GenBank/DDBJ whole genome shotgun (WGS) entry which is preliminary data.</text>
</comment>
<evidence type="ECO:0000256" key="8">
    <source>
        <dbReference type="RuleBase" id="RU004417"/>
    </source>
</evidence>
<dbReference type="PROSITE" id="PS00074">
    <property type="entry name" value="GLFV_DEHYDROGENASE"/>
    <property type="match status" value="1"/>
</dbReference>
<dbReference type="InterPro" id="IPR006097">
    <property type="entry name" value="Glu/Leu/Phe/Val/Trp_DH_dimer"/>
</dbReference>
<feature type="active site" description="Proton donor" evidence="5">
    <location>
        <position position="106"/>
    </location>
</feature>
<dbReference type="AlphaFoldDB" id="A0A414AWS7"/>
<dbReference type="Pfam" id="PF00208">
    <property type="entry name" value="ELFV_dehydrog"/>
    <property type="match status" value="1"/>
</dbReference>
<dbReference type="GO" id="GO:0000166">
    <property type="term" value="F:nucleotide binding"/>
    <property type="evidence" value="ECO:0007669"/>
    <property type="project" value="UniProtKB-KW"/>
</dbReference>
<evidence type="ECO:0000313" key="11">
    <source>
        <dbReference type="Proteomes" id="UP000283975"/>
    </source>
</evidence>
<accession>A0A414AWS7</accession>
<evidence type="ECO:0000256" key="5">
    <source>
        <dbReference type="PIRSR" id="PIRSR000185-1"/>
    </source>
</evidence>
<dbReference type="SUPFAM" id="SSF53223">
    <property type="entry name" value="Aminoacid dehydrogenase-like, N-terminal domain"/>
    <property type="match status" value="1"/>
</dbReference>